<dbReference type="InterPro" id="IPR012675">
    <property type="entry name" value="Beta-grasp_dom_sf"/>
</dbReference>
<sequence>MKVFVKCFAQLAKEDVCDYHGSTPHELAEGAKVKDLIQKLGLPVGDIKLIFVNNLIVGSDTILRNEDKVALAPATGGM</sequence>
<dbReference type="InterPro" id="IPR003749">
    <property type="entry name" value="ThiS/MoaD-like"/>
</dbReference>
<dbReference type="Proteomes" id="UP001060414">
    <property type="component" value="Chromosome"/>
</dbReference>
<dbReference type="EMBL" id="CP092109">
    <property type="protein sequence ID" value="UWZ80370.1"/>
    <property type="molecule type" value="Genomic_DNA"/>
</dbReference>
<dbReference type="SUPFAM" id="SSF54285">
    <property type="entry name" value="MoaD/ThiS"/>
    <property type="match status" value="1"/>
</dbReference>
<dbReference type="Gene3D" id="3.10.20.30">
    <property type="match status" value="1"/>
</dbReference>
<reference evidence="1" key="1">
    <citation type="journal article" date="2022" name="Environ. Microbiol.">
        <title>Geoalkalibacter halelectricus SAP #1 sp. nov. possessing extracellular electron transfer and mineral#reducing capabilities from a haloalkaline environment.</title>
        <authorList>
            <person name="Yadav S."/>
            <person name="Singh R."/>
            <person name="Sundharam S.S."/>
            <person name="Chaudhary S."/>
            <person name="Krishnamurthi S."/>
            <person name="Patil S.A."/>
        </authorList>
    </citation>
    <scope>NUCLEOTIDE SEQUENCE</scope>
    <source>
        <strain evidence="1">SAP-1</strain>
    </source>
</reference>
<protein>
    <submittedName>
        <fullName evidence="1">MoaD/ThiS family protein</fullName>
    </submittedName>
</protein>
<proteinExistence type="predicted"/>
<evidence type="ECO:0000313" key="1">
    <source>
        <dbReference type="EMBL" id="UWZ80370.1"/>
    </source>
</evidence>
<dbReference type="Pfam" id="PF02597">
    <property type="entry name" value="ThiS"/>
    <property type="match status" value="1"/>
</dbReference>
<evidence type="ECO:0000313" key="2">
    <source>
        <dbReference type="Proteomes" id="UP001060414"/>
    </source>
</evidence>
<accession>A0ABY5ZMK8</accession>
<dbReference type="RefSeq" id="WP_260748727.1">
    <property type="nucleotide sequence ID" value="NZ_CP092109.1"/>
</dbReference>
<name>A0ABY5ZMK8_9BACT</name>
<gene>
    <name evidence="1" type="ORF">L9S41_02945</name>
</gene>
<organism evidence="1 2">
    <name type="scientific">Geoalkalibacter halelectricus</name>
    <dbReference type="NCBI Taxonomy" id="2847045"/>
    <lineage>
        <taxon>Bacteria</taxon>
        <taxon>Pseudomonadati</taxon>
        <taxon>Thermodesulfobacteriota</taxon>
        <taxon>Desulfuromonadia</taxon>
        <taxon>Desulfuromonadales</taxon>
        <taxon>Geoalkalibacteraceae</taxon>
        <taxon>Geoalkalibacter</taxon>
    </lineage>
</organism>
<dbReference type="InterPro" id="IPR016155">
    <property type="entry name" value="Mopterin_synth/thiamin_S_b"/>
</dbReference>
<keyword evidence="2" id="KW-1185">Reference proteome</keyword>